<feature type="region of interest" description="Disordered" evidence="1">
    <location>
        <begin position="783"/>
        <end position="824"/>
    </location>
</feature>
<dbReference type="PANTHER" id="PTHR17571">
    <property type="entry name" value="URINARY PROTEIN RUP /ACROSOMAL PROTEIN SP-10"/>
    <property type="match status" value="1"/>
</dbReference>
<dbReference type="EMBL" id="CAJNNV010002087">
    <property type="protein sequence ID" value="CAE8586472.1"/>
    <property type="molecule type" value="Genomic_DNA"/>
</dbReference>
<feature type="region of interest" description="Disordered" evidence="1">
    <location>
        <begin position="339"/>
        <end position="368"/>
    </location>
</feature>
<evidence type="ECO:0000256" key="1">
    <source>
        <dbReference type="SAM" id="MobiDB-lite"/>
    </source>
</evidence>
<keyword evidence="3" id="KW-1185">Reference proteome</keyword>
<feature type="region of interest" description="Disordered" evidence="1">
    <location>
        <begin position="174"/>
        <end position="313"/>
    </location>
</feature>
<dbReference type="AlphaFoldDB" id="A0A813DCM9"/>
<comment type="caution">
    <text evidence="2">The sequence shown here is derived from an EMBL/GenBank/DDBJ whole genome shotgun (WGS) entry which is preliminary data.</text>
</comment>
<evidence type="ECO:0000313" key="3">
    <source>
        <dbReference type="Proteomes" id="UP000654075"/>
    </source>
</evidence>
<accession>A0A813DCM9</accession>
<feature type="compositionally biased region" description="Low complexity" evidence="1">
    <location>
        <begin position="895"/>
        <end position="907"/>
    </location>
</feature>
<feature type="compositionally biased region" description="Low complexity" evidence="1">
    <location>
        <begin position="205"/>
        <end position="219"/>
    </location>
</feature>
<sequence>VEVAASSRSRPCSAQPFCRAALLLPGGHGSYPQRPLSAGRPVSAGLRHLSARSLSAAAVHARSEGKLAGVRPSSAPLQERRPSTSPRLPGQKADGGFRQVYLEPQPRRPRSAPRAPSGRERLSTDAAATFSWTTWAPALRDGRSGAGSAQVSAGAAHSKPWPFGAGWLLSDAPVRSDEGAGREHRVPQQLLQPPMTSQQKLQTPDNNNNNNKHSSNNHNNNHHNDNRTVHAPSPKLRQPHQQLQQKQHSQQQHLQQHQHQDEQVTHNQQEDHPQRQRQHQPQMQQQERHHRQIQQGQQEQPLKQDRPTQQQQYHTLLQQEQQHWLQQQQKLQQQQQQQQHQQQHWLQHQHQEKQQPQSPAVEVPPPPGKLLQVTEELLLLTSELLEDTLTGDLLEAPTLLPSEAELEETQLPEGRRVLPPKLSLLVRRQNAVLPPVGQAVGAQALDLAWEAAARRAAPLLFPKARSERQMNRPRVILPLRALSRVSLPSPRDERAEELARLESALQPDEDEEEGAQLHLPDSTCASPISLRSSYRSRGALLLPTSRIRIMSDFSDCQEDDGQLEDSSTERARSAFRRCCLKGEEVIGRRALPWALRFAGHLCVCEDWIGEILEQAFPFANISLQDFTAFSQAYASRCRGFVGECFGQQAAAALQSRRASTCNASARLAPRSLVVEAAEAAEDNSSNNNNNNNSSNNNNNNNSDDGKCSSWKIAAWRGIFQSLSQAHARKLAQKTPQQKQQQLLLLLLQQQQLKSVNEEIEQQPMNCNDNEPMTASAMCIQTEEEQDEDYTMPVTEQESEKRESAALSLEDPTNAAAEDDTNLYDDDFDQEEEENRTEVDELEDQQPAGEATVTLELLLKALGLEPFAWVVRELLSEAQGIRAQSASHAERSPRSQQQQQQQPQQQQPTAGPVFDKDDFLQLVEGLQKRAGFTRREASAYRAVYQRCASKRDRLLHSGGFRSALFWLGLLRDVPQALVPLLRSPNTKDSNGQVPTGPAPLEFCVTPGALSEAEFLVAVAACRQQLLRKLRIAFQARSRNKLIAVEELQNVFEDMGFFPALPETLEDLLESCGLAGAVDVGFEDVCLLLQRHRDAFGLPQSE</sequence>
<name>A0A813DCM9_POLGL</name>
<feature type="compositionally biased region" description="Low complexity" evidence="1">
    <location>
        <begin position="339"/>
        <end position="361"/>
    </location>
</feature>
<feature type="region of interest" description="Disordered" evidence="1">
    <location>
        <begin position="882"/>
        <end position="912"/>
    </location>
</feature>
<proteinExistence type="predicted"/>
<feature type="compositionally biased region" description="Low complexity" evidence="1">
    <location>
        <begin position="239"/>
        <end position="257"/>
    </location>
</feature>
<dbReference type="PANTHER" id="PTHR17571:SF34">
    <property type="entry name" value="ACROSOMAL PROTEIN SP-10"/>
    <property type="match status" value="1"/>
</dbReference>
<feature type="compositionally biased region" description="Low complexity" evidence="1">
    <location>
        <begin position="683"/>
        <end position="702"/>
    </location>
</feature>
<protein>
    <submittedName>
        <fullName evidence="2">Uncharacterized protein</fullName>
    </submittedName>
</protein>
<feature type="compositionally biased region" description="Polar residues" evidence="1">
    <location>
        <begin position="189"/>
        <end position="204"/>
    </location>
</feature>
<feature type="compositionally biased region" description="Basic and acidic residues" evidence="1">
    <location>
        <begin position="174"/>
        <end position="186"/>
    </location>
</feature>
<organism evidence="2 3">
    <name type="scientific">Polarella glacialis</name>
    <name type="common">Dinoflagellate</name>
    <dbReference type="NCBI Taxonomy" id="89957"/>
    <lineage>
        <taxon>Eukaryota</taxon>
        <taxon>Sar</taxon>
        <taxon>Alveolata</taxon>
        <taxon>Dinophyceae</taxon>
        <taxon>Suessiales</taxon>
        <taxon>Suessiaceae</taxon>
        <taxon>Polarella</taxon>
    </lineage>
</organism>
<reference evidence="2" key="1">
    <citation type="submission" date="2021-02" db="EMBL/GenBank/DDBJ databases">
        <authorList>
            <person name="Dougan E. K."/>
            <person name="Rhodes N."/>
            <person name="Thang M."/>
            <person name="Chan C."/>
        </authorList>
    </citation>
    <scope>NUCLEOTIDE SEQUENCE</scope>
</reference>
<feature type="region of interest" description="Disordered" evidence="1">
    <location>
        <begin position="63"/>
        <end position="128"/>
    </location>
</feature>
<feature type="compositionally biased region" description="Basic and acidic residues" evidence="1">
    <location>
        <begin position="258"/>
        <end position="274"/>
    </location>
</feature>
<dbReference type="InterPro" id="IPR052671">
    <property type="entry name" value="Acrosomal_SP-10-like"/>
</dbReference>
<feature type="region of interest" description="Disordered" evidence="1">
    <location>
        <begin position="678"/>
        <end position="705"/>
    </location>
</feature>
<feature type="non-terminal residue" evidence="2">
    <location>
        <position position="1"/>
    </location>
</feature>
<dbReference type="Proteomes" id="UP000654075">
    <property type="component" value="Unassembled WGS sequence"/>
</dbReference>
<feature type="non-terminal residue" evidence="2">
    <location>
        <position position="1100"/>
    </location>
</feature>
<gene>
    <name evidence="2" type="ORF">PGLA1383_LOCUS5336</name>
</gene>
<evidence type="ECO:0000313" key="2">
    <source>
        <dbReference type="EMBL" id="CAE8586472.1"/>
    </source>
</evidence>